<evidence type="ECO:0000256" key="1">
    <source>
        <dbReference type="SAM" id="MobiDB-lite"/>
    </source>
</evidence>
<dbReference type="Proteomes" id="UP000585905">
    <property type="component" value="Unassembled WGS sequence"/>
</dbReference>
<evidence type="ECO:0008006" key="4">
    <source>
        <dbReference type="Google" id="ProtNLM"/>
    </source>
</evidence>
<evidence type="ECO:0000313" key="2">
    <source>
        <dbReference type="EMBL" id="MBA8846829.1"/>
    </source>
</evidence>
<dbReference type="Pfam" id="PF09704">
    <property type="entry name" value="Cas_Cas5d"/>
    <property type="match status" value="1"/>
</dbReference>
<accession>A0A839E2D7</accession>
<comment type="caution">
    <text evidence="2">The sequence shown here is derived from an EMBL/GenBank/DDBJ whole genome shotgun (WGS) entry which is preliminary data.</text>
</comment>
<dbReference type="AlphaFoldDB" id="A0A839E2D7"/>
<dbReference type="InterPro" id="IPR021124">
    <property type="entry name" value="CRISPR-assoc_prot_Cas5"/>
</dbReference>
<dbReference type="GO" id="GO:0043571">
    <property type="term" value="P:maintenance of CRISPR repeat elements"/>
    <property type="evidence" value="ECO:0007669"/>
    <property type="project" value="InterPro"/>
</dbReference>
<feature type="region of interest" description="Disordered" evidence="1">
    <location>
        <begin position="131"/>
        <end position="153"/>
    </location>
</feature>
<name>A0A839E2D7_9MICO</name>
<gene>
    <name evidence="2" type="ORF">FHX53_000393</name>
</gene>
<reference evidence="2 3" key="1">
    <citation type="submission" date="2020-07" db="EMBL/GenBank/DDBJ databases">
        <title>Sequencing the genomes of 1000 actinobacteria strains.</title>
        <authorList>
            <person name="Klenk H.-P."/>
        </authorList>
    </citation>
    <scope>NUCLEOTIDE SEQUENCE [LARGE SCALE GENOMIC DNA]</scope>
    <source>
        <strain evidence="2 3">DSM 19663</strain>
    </source>
</reference>
<dbReference type="EMBL" id="JACGWX010000001">
    <property type="protein sequence ID" value="MBA8846829.1"/>
    <property type="molecule type" value="Genomic_DNA"/>
</dbReference>
<protein>
    <recommendedName>
        <fullName evidence="4">CRISPR-associated protein Cas5</fullName>
    </recommendedName>
</protein>
<dbReference type="Gene3D" id="3.30.70.2660">
    <property type="match status" value="1"/>
</dbReference>
<organism evidence="2 3">
    <name type="scientific">Microcella alkalica</name>
    <dbReference type="NCBI Taxonomy" id="355930"/>
    <lineage>
        <taxon>Bacteria</taxon>
        <taxon>Bacillati</taxon>
        <taxon>Actinomycetota</taxon>
        <taxon>Actinomycetes</taxon>
        <taxon>Micrococcales</taxon>
        <taxon>Microbacteriaceae</taxon>
        <taxon>Microcella</taxon>
    </lineage>
</organism>
<sequence length="153" mass="17153">MSYRYYLADAVFVAGLEADATLLDGIHEAVNSPAFPLYLGRRSCPPTGIVSLGIRPGTLADVLRQEKWHASEHHQRRTRVKRVELPFVRDAVNAGERGDIIRDLPLSFDPERREYDWRTMVHEPAVVVDNPFGVTDAPPPGSAHEPMTLLEAR</sequence>
<proteinExistence type="predicted"/>
<keyword evidence="3" id="KW-1185">Reference proteome</keyword>
<evidence type="ECO:0000313" key="3">
    <source>
        <dbReference type="Proteomes" id="UP000585905"/>
    </source>
</evidence>